<comment type="caution">
    <text evidence="1">The sequence shown here is derived from an EMBL/GenBank/DDBJ whole genome shotgun (WGS) entry which is preliminary data.</text>
</comment>
<proteinExistence type="predicted"/>
<evidence type="ECO:0000313" key="1">
    <source>
        <dbReference type="EMBL" id="EPS42137.1"/>
    </source>
</evidence>
<keyword evidence="2" id="KW-1185">Reference proteome</keyword>
<dbReference type="Proteomes" id="UP000015100">
    <property type="component" value="Unassembled WGS sequence"/>
</dbReference>
<dbReference type="EMBL" id="AQGS01000129">
    <property type="protein sequence ID" value="EPS42137.1"/>
    <property type="molecule type" value="Genomic_DNA"/>
</dbReference>
<sequence>MDSTGVGSLAGKSLLDKFSSCTVSQTIPISSLLNTSQALPANSKSLHLPNEIILIILERLNHCSTTGCGLDDPKIRKTVSNLCLVSKDMRGLVYSIFFCNMHITSGFFPESFDCRDPSPVQSMVDDPFISISFQENELFRMLEGYLIDLHRSDYFSYLHRIQYLHIRSLTIDASCTIGDLDPQNAQTTHINFAKAAVDCENLQFLTINCHGQTRLDNSDSGLDIFFIVWGYTESVPYHSNLRTDPLPLGINRTPRPPGPVFPKLRSLRIIGKSGATKISTDGIDDIVSFINRHTETLDTVILSSIAIGRDAEGYLYNEDWDKRRAIHKWNNIKDRIVSKSLEKGVLRTLVFDSVVHSAVRDGPVPALSSDPDMATHTIVHYYDWPYAVSGGC</sequence>
<dbReference type="OrthoDB" id="5336280at2759"/>
<reference evidence="1 2" key="1">
    <citation type="journal article" date="2013" name="PLoS Genet.">
        <title>Genomic mechanisms accounting for the adaptation to parasitism in nematode-trapping fungi.</title>
        <authorList>
            <person name="Meerupati T."/>
            <person name="Andersson K.M."/>
            <person name="Friman E."/>
            <person name="Kumar D."/>
            <person name="Tunlid A."/>
            <person name="Ahren D."/>
        </authorList>
    </citation>
    <scope>NUCLEOTIDE SEQUENCE [LARGE SCALE GENOMIC DNA]</scope>
    <source>
        <strain evidence="1 2">CBS 200.50</strain>
    </source>
</reference>
<evidence type="ECO:0000313" key="2">
    <source>
        <dbReference type="Proteomes" id="UP000015100"/>
    </source>
</evidence>
<dbReference type="OMA" id="DMATHTI"/>
<name>S8C384_DACHA</name>
<gene>
    <name evidence="1" type="ORF">H072_3868</name>
</gene>
<dbReference type="HOGENOM" id="CLU_704021_0_0_1"/>
<protein>
    <submittedName>
        <fullName evidence="1">Uncharacterized protein</fullName>
    </submittedName>
</protein>
<accession>S8C384</accession>
<reference evidence="2" key="2">
    <citation type="submission" date="2013-04" db="EMBL/GenBank/DDBJ databases">
        <title>Genomic mechanisms accounting for the adaptation to parasitism in nematode-trapping fungi.</title>
        <authorList>
            <person name="Ahren D.G."/>
        </authorList>
    </citation>
    <scope>NUCLEOTIDE SEQUENCE [LARGE SCALE GENOMIC DNA]</scope>
    <source>
        <strain evidence="2">CBS 200.50</strain>
    </source>
</reference>
<dbReference type="AlphaFoldDB" id="S8C384"/>
<organism evidence="1 2">
    <name type="scientific">Dactylellina haptotyla (strain CBS 200.50)</name>
    <name type="common">Nematode-trapping fungus</name>
    <name type="synonym">Monacrosporium haptotylum</name>
    <dbReference type="NCBI Taxonomy" id="1284197"/>
    <lineage>
        <taxon>Eukaryota</taxon>
        <taxon>Fungi</taxon>
        <taxon>Dikarya</taxon>
        <taxon>Ascomycota</taxon>
        <taxon>Pezizomycotina</taxon>
        <taxon>Orbiliomycetes</taxon>
        <taxon>Orbiliales</taxon>
        <taxon>Orbiliaceae</taxon>
        <taxon>Dactylellina</taxon>
    </lineage>
</organism>